<protein>
    <submittedName>
        <fullName evidence="3">Uncharacterized protein</fullName>
    </submittedName>
</protein>
<keyword evidence="2" id="KW-0472">Membrane</keyword>
<feature type="region of interest" description="Disordered" evidence="1">
    <location>
        <begin position="1"/>
        <end position="32"/>
    </location>
</feature>
<feature type="transmembrane region" description="Helical" evidence="2">
    <location>
        <begin position="74"/>
        <end position="90"/>
    </location>
</feature>
<feature type="region of interest" description="Disordered" evidence="1">
    <location>
        <begin position="337"/>
        <end position="409"/>
    </location>
</feature>
<organism evidence="3 4">
    <name type="scientific">Arsenicicoccus piscis</name>
    <dbReference type="NCBI Taxonomy" id="673954"/>
    <lineage>
        <taxon>Bacteria</taxon>
        <taxon>Bacillati</taxon>
        <taxon>Actinomycetota</taxon>
        <taxon>Actinomycetes</taxon>
        <taxon>Micrococcales</taxon>
        <taxon>Intrasporangiaceae</taxon>
        <taxon>Arsenicicoccus</taxon>
    </lineage>
</organism>
<feature type="transmembrane region" description="Helical" evidence="2">
    <location>
        <begin position="145"/>
        <end position="166"/>
    </location>
</feature>
<feature type="compositionally biased region" description="Low complexity" evidence="1">
    <location>
        <begin position="353"/>
        <end position="394"/>
    </location>
</feature>
<evidence type="ECO:0000256" key="1">
    <source>
        <dbReference type="SAM" id="MobiDB-lite"/>
    </source>
</evidence>
<evidence type="ECO:0000256" key="2">
    <source>
        <dbReference type="SAM" id="Phobius"/>
    </source>
</evidence>
<proteinExistence type="predicted"/>
<reference evidence="4" key="1">
    <citation type="journal article" date="2019" name="Int. J. Syst. Evol. Microbiol.">
        <title>The Global Catalogue of Microorganisms (GCM) 10K type strain sequencing project: providing services to taxonomists for standard genome sequencing and annotation.</title>
        <authorList>
            <consortium name="The Broad Institute Genomics Platform"/>
            <consortium name="The Broad Institute Genome Sequencing Center for Infectious Disease"/>
            <person name="Wu L."/>
            <person name="Ma J."/>
        </authorList>
    </citation>
    <scope>NUCLEOTIDE SEQUENCE [LARGE SCALE GENOMIC DNA]</scope>
    <source>
        <strain evidence="4">NBRC 105830</strain>
    </source>
</reference>
<evidence type="ECO:0000313" key="3">
    <source>
        <dbReference type="EMBL" id="GMA18728.1"/>
    </source>
</evidence>
<feature type="transmembrane region" description="Helical" evidence="2">
    <location>
        <begin position="216"/>
        <end position="236"/>
    </location>
</feature>
<feature type="transmembrane region" description="Helical" evidence="2">
    <location>
        <begin position="42"/>
        <end position="62"/>
    </location>
</feature>
<gene>
    <name evidence="3" type="ORF">GCM10025862_07490</name>
</gene>
<evidence type="ECO:0000313" key="4">
    <source>
        <dbReference type="Proteomes" id="UP001157109"/>
    </source>
</evidence>
<feature type="compositionally biased region" description="Low complexity" evidence="1">
    <location>
        <begin position="337"/>
        <end position="346"/>
    </location>
</feature>
<comment type="caution">
    <text evidence="3">The sequence shown here is derived from an EMBL/GenBank/DDBJ whole genome shotgun (WGS) entry which is preliminary data.</text>
</comment>
<keyword evidence="2" id="KW-1133">Transmembrane helix</keyword>
<keyword evidence="4" id="KW-1185">Reference proteome</keyword>
<feature type="compositionally biased region" description="Low complexity" evidence="1">
    <location>
        <begin position="8"/>
        <end position="23"/>
    </location>
</feature>
<sequence length="409" mass="42690">MNTTVLDPATRGRAPARAPAPGRKVPDEPRNRSEAAIGGSTVPFRIATAVSLLCVPVVLALATRAEPSTLVANNLYLGAVLVLLLLTLFMPNRVLLVLRTGMAETPEALLTAPLLLIGPRWGYIAAVAFLCGVVSLRMGTKRIDVLFNIAQGALSAAAALLVYLAVLGPSTSEVTMRTALAALLAVFVQDGVSEVLTDLGVWLDGMNASLPSLNEIWWRAYATVCGGCVAIGAAALAITRPELTVVAVILMTVSVGHQTALTLESNQRWLAEALYEASERIRSATTADEVRPILTSALDRLWRRKDWRYSATVVPESRGSIVFPSAPAPSCCRGSPVVSPAPSCSRRPPRSPGSPTRPSGLSASSASWSCARRATSSPGSATASDSGTTSTRASPARPPGCPSASCPST</sequence>
<keyword evidence="2" id="KW-0812">Transmembrane</keyword>
<name>A0ABQ6HM32_9MICO</name>
<dbReference type="EMBL" id="BSUJ01000001">
    <property type="protein sequence ID" value="GMA18728.1"/>
    <property type="molecule type" value="Genomic_DNA"/>
</dbReference>
<accession>A0ABQ6HM32</accession>
<feature type="transmembrane region" description="Helical" evidence="2">
    <location>
        <begin position="110"/>
        <end position="133"/>
    </location>
</feature>
<dbReference type="Proteomes" id="UP001157109">
    <property type="component" value="Unassembled WGS sequence"/>
</dbReference>